<dbReference type="InterPro" id="IPR015421">
    <property type="entry name" value="PyrdxlP-dep_Trfase_major"/>
</dbReference>
<dbReference type="Pfam" id="PF00155">
    <property type="entry name" value="Aminotran_1_2"/>
    <property type="match status" value="1"/>
</dbReference>
<dbReference type="STRING" id="1273541.Pyrde_1489"/>
<evidence type="ECO:0000313" key="4">
    <source>
        <dbReference type="EMBL" id="ALL01532.1"/>
    </source>
</evidence>
<dbReference type="InterPro" id="IPR015422">
    <property type="entry name" value="PyrdxlP-dep_Trfase_small"/>
</dbReference>
<name>A0A0P0N550_9CREN</name>
<dbReference type="EMBL" id="NCQP01000003">
    <property type="protein sequence ID" value="OWJ54564.1"/>
    <property type="molecule type" value="Genomic_DNA"/>
</dbReference>
<dbReference type="InterPro" id="IPR015424">
    <property type="entry name" value="PyrdxlP-dep_Trfase"/>
</dbReference>
<dbReference type="SUPFAM" id="SSF53383">
    <property type="entry name" value="PLP-dependent transferases"/>
    <property type="match status" value="1"/>
</dbReference>
<gene>
    <name evidence="5" type="ORF">Pdsh_05915</name>
    <name evidence="4" type="ORF">Pyrde_1489</name>
</gene>
<dbReference type="RefSeq" id="WP_082419558.1">
    <property type="nucleotide sequence ID" value="NZ_CP013011.1"/>
</dbReference>
<organism evidence="4 6">
    <name type="scientific">Pyrodictium delaneyi</name>
    <dbReference type="NCBI Taxonomy" id="1273541"/>
    <lineage>
        <taxon>Archaea</taxon>
        <taxon>Thermoproteota</taxon>
        <taxon>Thermoprotei</taxon>
        <taxon>Desulfurococcales</taxon>
        <taxon>Pyrodictiaceae</taxon>
        <taxon>Pyrodictium</taxon>
    </lineage>
</organism>
<dbReference type="Gene3D" id="3.90.1150.10">
    <property type="entry name" value="Aspartate Aminotransferase, domain 1"/>
    <property type="match status" value="1"/>
</dbReference>
<dbReference type="GO" id="GO:0030170">
    <property type="term" value="F:pyridoxal phosphate binding"/>
    <property type="evidence" value="ECO:0007669"/>
    <property type="project" value="InterPro"/>
</dbReference>
<dbReference type="PATRIC" id="fig|1273541.4.peg.1591"/>
<evidence type="ECO:0000313" key="5">
    <source>
        <dbReference type="EMBL" id="OWJ54564.1"/>
    </source>
</evidence>
<dbReference type="PANTHER" id="PTHR42885">
    <property type="entry name" value="HISTIDINOL-PHOSPHATE AMINOTRANSFERASE-RELATED"/>
    <property type="match status" value="1"/>
</dbReference>
<dbReference type="GO" id="GO:0008483">
    <property type="term" value="F:transaminase activity"/>
    <property type="evidence" value="ECO:0007669"/>
    <property type="project" value="UniProtKB-KW"/>
</dbReference>
<dbReference type="EMBL" id="CP013011">
    <property type="protein sequence ID" value="ALL01532.1"/>
    <property type="molecule type" value="Genomic_DNA"/>
</dbReference>
<sequence>MRSMAWPMRSHGGSPPPCCHDFSAPFNPLGPPPWLGEVLEECIGEKVYLRYPHHDYHELRDAITMFHGVEPEEIVVSNGAAEVLVLLPLLLRVRRLVVAEPGFGDHAVQAPAVGLELVRVVMPRNGAKGFTLDTDSIVKAVGERAVVVISRPNNPTGYLAPRDLIVDAARRLAAKGSWLIVDEAFIDLSPKAKPLELSEGLIVVRSLTKTFATPGLRLGYVHAERRLARRLDAARQPWPVGSLTACVYTRLLTDKRSRDYVQRGRSIVEEEAQRIQRAMERIGLRAYPTRAPFILVEHPQLPHPLMQKKLISHGVYVRDASSFYGLGPGYSRVSIRTPGENDVLLRALESVLNG</sequence>
<accession>A0A0P0N550</accession>
<evidence type="ECO:0000256" key="1">
    <source>
        <dbReference type="ARBA" id="ARBA00001933"/>
    </source>
</evidence>
<dbReference type="CDD" id="cd00609">
    <property type="entry name" value="AAT_like"/>
    <property type="match status" value="1"/>
</dbReference>
<dbReference type="AlphaFoldDB" id="A0A0P0N550"/>
<keyword evidence="4" id="KW-0808">Transferase</keyword>
<evidence type="ECO:0000256" key="2">
    <source>
        <dbReference type="ARBA" id="ARBA00022898"/>
    </source>
</evidence>
<dbReference type="Proteomes" id="UP000196694">
    <property type="component" value="Unassembled WGS sequence"/>
</dbReference>
<dbReference type="OrthoDB" id="39225at2157"/>
<keyword evidence="7" id="KW-1185">Reference proteome</keyword>
<proteinExistence type="predicted"/>
<dbReference type="PANTHER" id="PTHR42885:SF1">
    <property type="entry name" value="THREONINE-PHOSPHATE DECARBOXYLASE"/>
    <property type="match status" value="1"/>
</dbReference>
<dbReference type="KEGG" id="pdl:Pyrde_1489"/>
<evidence type="ECO:0000259" key="3">
    <source>
        <dbReference type="Pfam" id="PF00155"/>
    </source>
</evidence>
<reference evidence="5 7" key="2">
    <citation type="submission" date="2017-05" db="EMBL/GenBank/DDBJ databases">
        <title>The draft genome of the hyperthermophilic archaeon 'Pyrodictium delaneyi strain Hulk', an iron and nitrate reducer, reveals the capacity for sulfate reduction.</title>
        <authorList>
            <person name="Demey L.M."/>
            <person name="Miller C."/>
            <person name="Manzella M."/>
            <person name="Reguera G."/>
            <person name="Kashefi K."/>
        </authorList>
    </citation>
    <scope>NUCLEOTIDE SEQUENCE [LARGE SCALE GENOMIC DNA]</scope>
    <source>
        <strain evidence="5 7">Hulk</strain>
    </source>
</reference>
<evidence type="ECO:0000313" key="6">
    <source>
        <dbReference type="Proteomes" id="UP000058613"/>
    </source>
</evidence>
<dbReference type="InterPro" id="IPR004839">
    <property type="entry name" value="Aminotransferase_I/II_large"/>
</dbReference>
<reference evidence="4 6" key="1">
    <citation type="submission" date="2015-10" db="EMBL/GenBank/DDBJ databases">
        <title>Complete genome sequence of hyperthermophilic archaeon Pyrodictium delaneyi Su06.</title>
        <authorList>
            <person name="Jung J.-H."/>
            <person name="Lin J."/>
            <person name="Holden J.F."/>
            <person name="Park C.-S."/>
        </authorList>
    </citation>
    <scope>NUCLEOTIDE SEQUENCE [LARGE SCALE GENOMIC DNA]</scope>
    <source>
        <strain evidence="4 6">Su06</strain>
    </source>
</reference>
<evidence type="ECO:0000313" key="7">
    <source>
        <dbReference type="Proteomes" id="UP000196694"/>
    </source>
</evidence>
<feature type="domain" description="Aminotransferase class I/classII large" evidence="3">
    <location>
        <begin position="48"/>
        <end position="348"/>
    </location>
</feature>
<keyword evidence="2" id="KW-0663">Pyridoxal phosphate</keyword>
<protein>
    <submittedName>
        <fullName evidence="4">Histidinol-phosphate/aromatic aminotransferase and cobyric acid decarboxylase</fullName>
    </submittedName>
</protein>
<dbReference type="GeneID" id="26099831"/>
<dbReference type="Gene3D" id="3.40.640.10">
    <property type="entry name" value="Type I PLP-dependent aspartate aminotransferase-like (Major domain)"/>
    <property type="match status" value="1"/>
</dbReference>
<dbReference type="Proteomes" id="UP000058613">
    <property type="component" value="Chromosome"/>
</dbReference>
<keyword evidence="4" id="KW-0032">Aminotransferase</keyword>
<comment type="cofactor">
    <cofactor evidence="1">
        <name>pyridoxal 5'-phosphate</name>
        <dbReference type="ChEBI" id="CHEBI:597326"/>
    </cofactor>
</comment>